<dbReference type="AlphaFoldDB" id="A0A7J7MXJ6"/>
<evidence type="ECO:0000259" key="7">
    <source>
        <dbReference type="PROSITE" id="PS50089"/>
    </source>
</evidence>
<dbReference type="InterPro" id="IPR036529">
    <property type="entry name" value="KIX_dom_sf"/>
</dbReference>
<evidence type="ECO:0000256" key="3">
    <source>
        <dbReference type="ARBA" id="ARBA00022771"/>
    </source>
</evidence>
<evidence type="ECO:0000256" key="2">
    <source>
        <dbReference type="ARBA" id="ARBA00022723"/>
    </source>
</evidence>
<reference evidence="8 9" key="1">
    <citation type="journal article" date="2020" name="IScience">
        <title>Genome Sequencing of the Endangered Kingdonia uniflora (Circaeasteraceae, Ranunculales) Reveals Potential Mechanisms of Evolutionary Specialization.</title>
        <authorList>
            <person name="Sun Y."/>
            <person name="Deng T."/>
            <person name="Zhang A."/>
            <person name="Moore M.J."/>
            <person name="Landis J.B."/>
            <person name="Lin N."/>
            <person name="Zhang H."/>
            <person name="Zhang X."/>
            <person name="Huang J."/>
            <person name="Zhang X."/>
            <person name="Sun H."/>
            <person name="Wang H."/>
        </authorList>
    </citation>
    <scope>NUCLEOTIDE SEQUENCE [LARGE SCALE GENOMIC DNA]</scope>
    <source>
        <strain evidence="8">TB1705</strain>
        <tissue evidence="8">Leaf</tissue>
    </source>
</reference>
<dbReference type="GO" id="GO:0016567">
    <property type="term" value="P:protein ubiquitination"/>
    <property type="evidence" value="ECO:0007669"/>
    <property type="project" value="TreeGrafter"/>
</dbReference>
<keyword evidence="3 6" id="KW-0863">Zinc-finger</keyword>
<dbReference type="GO" id="GO:0006355">
    <property type="term" value="P:regulation of DNA-templated transcription"/>
    <property type="evidence" value="ECO:0007669"/>
    <property type="project" value="InterPro"/>
</dbReference>
<dbReference type="PROSITE" id="PS50089">
    <property type="entry name" value="ZF_RING_2"/>
    <property type="match status" value="1"/>
</dbReference>
<sequence>MSIWLLPDPPLADYSLPRFHCLKKYLPISTESVLKDMAARFEKRMLIAATSQEGFDFPYNLKHQSVRRGLIFGRQMLDGGSGGVLADYIQKISVKMLTLEAQSSTLASSIARAREIASDEGSIDLTQFLFATVTFIAGPSSANLPPNAVTSGGEAHAQIGLPNVDGYDWRTQLRHEIREKIVSNISDTIKACLQIVSPEGLVDAEFTADRLERKIYADATSLSDYLQKISRKLLSMEARRGIAISTPLNSASGNEVPSDEVVVGASSSTLPPNAATTGDISPAVLPRPRKRSAAQLKKQAIKERLPSVDYGTFLKGSKVEGDGGKILKRSKVEEAECSVCLADLTKRAKVRGLKNCPHVFHKRCLDKWINTGKTTCPYCRTAL</sequence>
<keyword evidence="9" id="KW-1185">Reference proteome</keyword>
<dbReference type="PANTHER" id="PTHR45969:SF81">
    <property type="entry name" value="OS08G0157400 PROTEIN"/>
    <property type="match status" value="1"/>
</dbReference>
<dbReference type="Gene3D" id="3.30.40.10">
    <property type="entry name" value="Zinc/RING finger domain, C3HC4 (zinc finger)"/>
    <property type="match status" value="1"/>
</dbReference>
<dbReference type="GO" id="GO:0061630">
    <property type="term" value="F:ubiquitin protein ligase activity"/>
    <property type="evidence" value="ECO:0007669"/>
    <property type="project" value="TreeGrafter"/>
</dbReference>
<dbReference type="GO" id="GO:0003712">
    <property type="term" value="F:transcription coregulator activity"/>
    <property type="evidence" value="ECO:0007669"/>
    <property type="project" value="InterPro"/>
</dbReference>
<dbReference type="GO" id="GO:0008270">
    <property type="term" value="F:zinc ion binding"/>
    <property type="evidence" value="ECO:0007669"/>
    <property type="project" value="UniProtKB-KW"/>
</dbReference>
<dbReference type="SUPFAM" id="SSF57850">
    <property type="entry name" value="RING/U-box"/>
    <property type="match status" value="1"/>
</dbReference>
<dbReference type="Pfam" id="PF13639">
    <property type="entry name" value="zf-RING_2"/>
    <property type="match status" value="1"/>
</dbReference>
<comment type="subcellular location">
    <subcellularLocation>
        <location evidence="1">Nucleus</location>
    </subcellularLocation>
</comment>
<evidence type="ECO:0000256" key="5">
    <source>
        <dbReference type="ARBA" id="ARBA00023242"/>
    </source>
</evidence>
<dbReference type="EMBL" id="JACGCM010001189">
    <property type="protein sequence ID" value="KAF6159645.1"/>
    <property type="molecule type" value="Genomic_DNA"/>
</dbReference>
<dbReference type="PANTHER" id="PTHR45969">
    <property type="entry name" value="RING ZINC FINGER PROTEIN-RELATED"/>
    <property type="match status" value="1"/>
</dbReference>
<keyword evidence="2" id="KW-0479">Metal-binding</keyword>
<organism evidence="8 9">
    <name type="scientific">Kingdonia uniflora</name>
    <dbReference type="NCBI Taxonomy" id="39325"/>
    <lineage>
        <taxon>Eukaryota</taxon>
        <taxon>Viridiplantae</taxon>
        <taxon>Streptophyta</taxon>
        <taxon>Embryophyta</taxon>
        <taxon>Tracheophyta</taxon>
        <taxon>Spermatophyta</taxon>
        <taxon>Magnoliopsida</taxon>
        <taxon>Ranunculales</taxon>
        <taxon>Circaeasteraceae</taxon>
        <taxon>Kingdonia</taxon>
    </lineage>
</organism>
<dbReference type="GO" id="GO:0005634">
    <property type="term" value="C:nucleus"/>
    <property type="evidence" value="ECO:0007669"/>
    <property type="project" value="UniProtKB-SubCell"/>
</dbReference>
<dbReference type="CDD" id="cd23121">
    <property type="entry name" value="RING-H2_RHA1-like"/>
    <property type="match status" value="1"/>
</dbReference>
<keyword evidence="4" id="KW-0862">Zinc</keyword>
<evidence type="ECO:0000256" key="6">
    <source>
        <dbReference type="PROSITE-ProRule" id="PRU00175"/>
    </source>
</evidence>
<evidence type="ECO:0000313" key="8">
    <source>
        <dbReference type="EMBL" id="KAF6159645.1"/>
    </source>
</evidence>
<name>A0A7J7MXJ6_9MAGN</name>
<evidence type="ECO:0000313" key="9">
    <source>
        <dbReference type="Proteomes" id="UP000541444"/>
    </source>
</evidence>
<dbReference type="Pfam" id="PF16987">
    <property type="entry name" value="KIX_2"/>
    <property type="match status" value="1"/>
</dbReference>
<comment type="caution">
    <text evidence="8">The sequence shown here is derived from an EMBL/GenBank/DDBJ whole genome shotgun (WGS) entry which is preliminary data.</text>
</comment>
<feature type="domain" description="RING-type" evidence="7">
    <location>
        <begin position="337"/>
        <end position="380"/>
    </location>
</feature>
<gene>
    <name evidence="8" type="ORF">GIB67_034607</name>
</gene>
<evidence type="ECO:0000256" key="1">
    <source>
        <dbReference type="ARBA" id="ARBA00004123"/>
    </source>
</evidence>
<dbReference type="InterPro" id="IPR013083">
    <property type="entry name" value="Znf_RING/FYVE/PHD"/>
</dbReference>
<dbReference type="Proteomes" id="UP000541444">
    <property type="component" value="Unassembled WGS sequence"/>
</dbReference>
<dbReference type="OrthoDB" id="8062037at2759"/>
<evidence type="ECO:0000256" key="4">
    <source>
        <dbReference type="ARBA" id="ARBA00022833"/>
    </source>
</evidence>
<dbReference type="InterPro" id="IPR036546">
    <property type="entry name" value="MED15_KIX"/>
</dbReference>
<dbReference type="SMART" id="SM00184">
    <property type="entry name" value="RING"/>
    <property type="match status" value="1"/>
</dbReference>
<dbReference type="Gene3D" id="1.10.246.20">
    <property type="entry name" value="Coactivator CBP, KIX domain"/>
    <property type="match status" value="1"/>
</dbReference>
<protein>
    <recommendedName>
        <fullName evidence="7">RING-type domain-containing protein</fullName>
    </recommendedName>
</protein>
<proteinExistence type="predicted"/>
<dbReference type="InterPro" id="IPR001841">
    <property type="entry name" value="Znf_RING"/>
</dbReference>
<keyword evidence="5" id="KW-0539">Nucleus</keyword>
<accession>A0A7J7MXJ6</accession>